<name>E7MQD3_9FIRM</name>
<organism evidence="2 3">
    <name type="scientific">Solobacterium moorei F0204</name>
    <dbReference type="NCBI Taxonomy" id="706433"/>
    <lineage>
        <taxon>Bacteria</taxon>
        <taxon>Bacillati</taxon>
        <taxon>Bacillota</taxon>
        <taxon>Erysipelotrichia</taxon>
        <taxon>Erysipelotrichales</taxon>
        <taxon>Erysipelotrichaceae</taxon>
        <taxon>Solobacterium</taxon>
    </lineage>
</organism>
<sequence>MKKICFAFNHLEYSGGVSRVAIGIANHLAENPNVEVTLRPLFKYEKSIISQLNPKIIVRPLFGFYFRGFAQILEKLPKKFIHNMVFDQNYDIEIGFQHGLATVAAASYDRNRTSKNYIWVHGYDDHLQYLKYYQKADCVICVSKSNADRLYEESNRTVKTEYCYNPIDNQKIVAAVKEEVADIPRIEGLNFISVGRLSVEKGFDRLVNCFAKLKDRYRFRCILIGDGPQRDELQKEIEQQNLQSYVTLLGERKNPHAYTAKCDLFICSSRAEGYSTTCTEAIMLGIPVLSTKVSGADEIILEAEAGLVVENSEEGLLEGLEQILKNPSLITEWKNILTTTKSHFSYEMRVEKLDAVLGIETQ</sequence>
<comment type="caution">
    <text evidence="2">The sequence shown here is derived from an EMBL/GenBank/DDBJ whole genome shotgun (WGS) entry which is preliminary data.</text>
</comment>
<feature type="domain" description="Glycosyl transferase family 1" evidence="1">
    <location>
        <begin position="191"/>
        <end position="334"/>
    </location>
</feature>
<protein>
    <submittedName>
        <fullName evidence="2">Glycosyltransferase, group 1 family protein</fullName>
        <ecNumber evidence="2">2.4.-.-</ecNumber>
    </submittedName>
</protein>
<dbReference type="EC" id="2.4.-.-" evidence="2"/>
<dbReference type="SUPFAM" id="SSF53756">
    <property type="entry name" value="UDP-Glycosyltransferase/glycogen phosphorylase"/>
    <property type="match status" value="1"/>
</dbReference>
<dbReference type="PANTHER" id="PTHR45947">
    <property type="entry name" value="SULFOQUINOVOSYL TRANSFERASE SQD2"/>
    <property type="match status" value="1"/>
</dbReference>
<dbReference type="EMBL" id="AECQ01000036">
    <property type="protein sequence ID" value="EFW23642.1"/>
    <property type="molecule type" value="Genomic_DNA"/>
</dbReference>
<evidence type="ECO:0000313" key="3">
    <source>
        <dbReference type="Proteomes" id="UP000004097"/>
    </source>
</evidence>
<accession>E7MQD3</accession>
<dbReference type="HOGENOM" id="CLU_009583_0_0_9"/>
<keyword evidence="3" id="KW-1185">Reference proteome</keyword>
<dbReference type="OrthoDB" id="9806653at2"/>
<dbReference type="CDD" id="cd03811">
    <property type="entry name" value="GT4_GT28_WabH-like"/>
    <property type="match status" value="1"/>
</dbReference>
<dbReference type="PANTHER" id="PTHR45947:SF3">
    <property type="entry name" value="SULFOQUINOVOSYL TRANSFERASE SQD2"/>
    <property type="match status" value="1"/>
</dbReference>
<dbReference type="eggNOG" id="COG0438">
    <property type="taxonomic scope" value="Bacteria"/>
</dbReference>
<dbReference type="GO" id="GO:0016757">
    <property type="term" value="F:glycosyltransferase activity"/>
    <property type="evidence" value="ECO:0007669"/>
    <property type="project" value="UniProtKB-KW"/>
</dbReference>
<dbReference type="RefSeq" id="WP_006526571.1">
    <property type="nucleotide sequence ID" value="NZ_GL637669.1"/>
</dbReference>
<proteinExistence type="predicted"/>
<dbReference type="AlphaFoldDB" id="E7MQD3"/>
<dbReference type="Pfam" id="PF00534">
    <property type="entry name" value="Glycos_transf_1"/>
    <property type="match status" value="1"/>
</dbReference>
<dbReference type="InterPro" id="IPR001296">
    <property type="entry name" value="Glyco_trans_1"/>
</dbReference>
<dbReference type="InterPro" id="IPR050194">
    <property type="entry name" value="Glycosyltransferase_grp1"/>
</dbReference>
<gene>
    <name evidence="2" type="ORF">HMPREF9430_01767</name>
</gene>
<reference evidence="2 3" key="1">
    <citation type="submission" date="2010-08" db="EMBL/GenBank/DDBJ databases">
        <authorList>
            <person name="Weinstock G."/>
            <person name="Sodergren E."/>
            <person name="Clifton S."/>
            <person name="Fulton L."/>
            <person name="Fulton B."/>
            <person name="Courtney L."/>
            <person name="Fronick C."/>
            <person name="Harrison M."/>
            <person name="Strong C."/>
            <person name="Farmer C."/>
            <person name="Delahaunty K."/>
            <person name="Markovic C."/>
            <person name="Hall O."/>
            <person name="Minx P."/>
            <person name="Tomlinson C."/>
            <person name="Mitreva M."/>
            <person name="Hou S."/>
            <person name="Chen J."/>
            <person name="Wollam A."/>
            <person name="Pepin K.H."/>
            <person name="Johnson M."/>
            <person name="Bhonagiri V."/>
            <person name="Zhang X."/>
            <person name="Suruliraj S."/>
            <person name="Warren W."/>
            <person name="Chinwalla A."/>
            <person name="Mardis E.R."/>
            <person name="Wilson R.K."/>
        </authorList>
    </citation>
    <scope>NUCLEOTIDE SEQUENCE [LARGE SCALE GENOMIC DNA]</scope>
    <source>
        <strain evidence="2 3">F0204</strain>
    </source>
</reference>
<dbReference type="STRING" id="706433.HMPREF9430_01767"/>
<evidence type="ECO:0000313" key="2">
    <source>
        <dbReference type="EMBL" id="EFW23642.1"/>
    </source>
</evidence>
<evidence type="ECO:0000259" key="1">
    <source>
        <dbReference type="Pfam" id="PF00534"/>
    </source>
</evidence>
<dbReference type="Proteomes" id="UP000004097">
    <property type="component" value="Unassembled WGS sequence"/>
</dbReference>
<keyword evidence="2" id="KW-0328">Glycosyltransferase</keyword>
<dbReference type="Gene3D" id="3.40.50.2000">
    <property type="entry name" value="Glycogen Phosphorylase B"/>
    <property type="match status" value="2"/>
</dbReference>
<keyword evidence="2" id="KW-0808">Transferase</keyword>